<dbReference type="RefSeq" id="WP_420823661.1">
    <property type="nucleotide sequence ID" value="NZ_RBXT01000001.1"/>
</dbReference>
<keyword evidence="11" id="KW-1185">Reference proteome</keyword>
<dbReference type="PROSITE" id="PS00974">
    <property type="entry name" value="MANNITOL_DHGENASE"/>
    <property type="match status" value="1"/>
</dbReference>
<feature type="compositionally biased region" description="Low complexity" evidence="7">
    <location>
        <begin position="491"/>
        <end position="509"/>
    </location>
</feature>
<dbReference type="Proteomes" id="UP000278440">
    <property type="component" value="Unassembled WGS sequence"/>
</dbReference>
<reference evidence="10 11" key="1">
    <citation type="submission" date="2018-10" db="EMBL/GenBank/DDBJ databases">
        <title>Sequencing the genomes of 1000 actinobacteria strains.</title>
        <authorList>
            <person name="Klenk H.-P."/>
        </authorList>
    </citation>
    <scope>NUCLEOTIDE SEQUENCE [LARGE SCALE GENOMIC DNA]</scope>
    <source>
        <strain evidence="10 11">DSM 44267</strain>
    </source>
</reference>
<dbReference type="EC" id="1.1.1.17" evidence="1"/>
<evidence type="ECO:0000313" key="10">
    <source>
        <dbReference type="EMBL" id="RKT79178.1"/>
    </source>
</evidence>
<dbReference type="PANTHER" id="PTHR43362:SF1">
    <property type="entry name" value="MANNITOL DEHYDROGENASE 2-RELATED"/>
    <property type="match status" value="1"/>
</dbReference>
<dbReference type="GO" id="GO:0008926">
    <property type="term" value="F:mannitol-1-phosphate 5-dehydrogenase activity"/>
    <property type="evidence" value="ECO:0007669"/>
    <property type="project" value="UniProtKB-EC"/>
</dbReference>
<feature type="region of interest" description="Disordered" evidence="7">
    <location>
        <begin position="488"/>
        <end position="517"/>
    </location>
</feature>
<comment type="catalytic activity">
    <reaction evidence="5">
        <text>D-mannitol 1-phosphate + NAD(+) = beta-D-fructose 6-phosphate + NADH + H(+)</text>
        <dbReference type="Rhea" id="RHEA:19661"/>
        <dbReference type="ChEBI" id="CHEBI:15378"/>
        <dbReference type="ChEBI" id="CHEBI:57540"/>
        <dbReference type="ChEBI" id="CHEBI:57634"/>
        <dbReference type="ChEBI" id="CHEBI:57945"/>
        <dbReference type="ChEBI" id="CHEBI:61381"/>
        <dbReference type="EC" id="1.1.1.17"/>
    </reaction>
</comment>
<dbReference type="InterPro" id="IPR013118">
    <property type="entry name" value="Mannitol_DH_C"/>
</dbReference>
<dbReference type="SUPFAM" id="SSF48179">
    <property type="entry name" value="6-phosphogluconate dehydrogenase C-terminal domain-like"/>
    <property type="match status" value="1"/>
</dbReference>
<dbReference type="InterPro" id="IPR023027">
    <property type="entry name" value="Mannitol_DH_CS"/>
</dbReference>
<dbReference type="InterPro" id="IPR008927">
    <property type="entry name" value="6-PGluconate_DH-like_C_sf"/>
</dbReference>
<evidence type="ECO:0000256" key="6">
    <source>
        <dbReference type="ARBA" id="ARBA00061451"/>
    </source>
</evidence>
<sequence>MTTTSTTPLRQDALDHLDEVAVPRYDRSTVTRGIVHFGVGGFHRAHQAMYLDRLMNDGKALDWGICGVGVLPHDRRIVETLTRQDGLYTLVVKHPDGHREPRVVGSVVEALLAPDDPQLVVDRLADPATRIVSLTITEGGYLVNQVTGEFDPSDENIQHDLQADAVPRTVFGFVVAGLAARRAAGTTPFTVMSCDNLPGNGDVARAMITAFARLKDPGLADWMDEHVHFPNCMVDRITPVTAPDDIARLAEEFGVDDEWPVVCEPFTQWVLEDHFTDGRPPFEDAGVQLVEDVVPYELMKLRLLNASHQALTYLGYLAGYRYAHEVCQDPLFVDFLLGYMEREGSPTLPEVPGVDLDAYRHELIARFANPEVRDTLARLCAESSDRIPKWLVPVITHNLEHGGEIERSALVVASWARYAEGTDEQGEPIEVVDRLKERVMAAASEQHDDPLAFLRDRDLFGDLVDDERFTTAYTRALDDLHEHGARATLEARASASSGASAASESSKASDTGGPGEG</sequence>
<dbReference type="SUPFAM" id="SSF51735">
    <property type="entry name" value="NAD(P)-binding Rossmann-fold domains"/>
    <property type="match status" value="1"/>
</dbReference>
<comment type="similarity">
    <text evidence="6">Belongs to the mannitol dehydrogenase family. UxuB subfamily.</text>
</comment>
<evidence type="ECO:0000259" key="9">
    <source>
        <dbReference type="Pfam" id="PF08125"/>
    </source>
</evidence>
<dbReference type="Gene3D" id="3.40.50.720">
    <property type="entry name" value="NAD(P)-binding Rossmann-like Domain"/>
    <property type="match status" value="1"/>
</dbReference>
<dbReference type="InterPro" id="IPR013131">
    <property type="entry name" value="Mannitol_DH_N"/>
</dbReference>
<dbReference type="GO" id="GO:0019594">
    <property type="term" value="P:mannitol metabolic process"/>
    <property type="evidence" value="ECO:0007669"/>
    <property type="project" value="InterPro"/>
</dbReference>
<dbReference type="Gene3D" id="1.10.1040.10">
    <property type="entry name" value="N-(1-d-carboxylethyl)-l-norvaline Dehydrogenase, domain 2"/>
    <property type="match status" value="1"/>
</dbReference>
<dbReference type="InterPro" id="IPR050988">
    <property type="entry name" value="Mannitol_DH/Oxidoreductase"/>
</dbReference>
<dbReference type="EMBL" id="RBXT01000001">
    <property type="protein sequence ID" value="RKT79178.1"/>
    <property type="molecule type" value="Genomic_DNA"/>
</dbReference>
<feature type="domain" description="Mannitol dehydrogenase N-terminal" evidence="8">
    <location>
        <begin position="33"/>
        <end position="283"/>
    </location>
</feature>
<comment type="caution">
    <text evidence="10">The sequence shown here is derived from an EMBL/GenBank/DDBJ whole genome shotgun (WGS) entry which is preliminary data.</text>
</comment>
<dbReference type="Pfam" id="PF08125">
    <property type="entry name" value="Mannitol_dh_C"/>
    <property type="match status" value="1"/>
</dbReference>
<proteinExistence type="inferred from homology"/>
<evidence type="ECO:0000256" key="5">
    <source>
        <dbReference type="ARBA" id="ARBA00048615"/>
    </source>
</evidence>
<evidence type="ECO:0000256" key="7">
    <source>
        <dbReference type="SAM" id="MobiDB-lite"/>
    </source>
</evidence>
<dbReference type="FunFam" id="3.40.50.720:FF:000129">
    <property type="entry name" value="D-mannonate oxidoreductase"/>
    <property type="match status" value="1"/>
</dbReference>
<keyword evidence="3" id="KW-0560">Oxidoreductase</keyword>
<evidence type="ECO:0000256" key="2">
    <source>
        <dbReference type="ARBA" id="ARBA00016219"/>
    </source>
</evidence>
<evidence type="ECO:0000256" key="4">
    <source>
        <dbReference type="ARBA" id="ARBA00023027"/>
    </source>
</evidence>
<feature type="domain" description="Mannitol dehydrogenase C-terminal" evidence="9">
    <location>
        <begin position="292"/>
        <end position="480"/>
    </location>
</feature>
<dbReference type="InterPro" id="IPR000669">
    <property type="entry name" value="Mannitol_DH"/>
</dbReference>
<evidence type="ECO:0000256" key="3">
    <source>
        <dbReference type="ARBA" id="ARBA00023002"/>
    </source>
</evidence>
<gene>
    <name evidence="10" type="ORF">DFJ68_2638</name>
</gene>
<dbReference type="AlphaFoldDB" id="A0A495Y433"/>
<protein>
    <recommendedName>
        <fullName evidence="2">Mannitol-1-phosphate 5-dehydrogenase</fullName>
        <ecNumber evidence="1">1.1.1.17</ecNumber>
    </recommendedName>
</protein>
<accession>A0A495Y433</accession>
<dbReference type="InterPro" id="IPR013328">
    <property type="entry name" value="6PGD_dom2"/>
</dbReference>
<evidence type="ECO:0000313" key="11">
    <source>
        <dbReference type="Proteomes" id="UP000278440"/>
    </source>
</evidence>
<name>A0A495Y433_9MICO</name>
<dbReference type="InterPro" id="IPR036291">
    <property type="entry name" value="NAD(P)-bd_dom_sf"/>
</dbReference>
<dbReference type="PRINTS" id="PR00084">
    <property type="entry name" value="MTLDHDRGNASE"/>
</dbReference>
<evidence type="ECO:0000256" key="1">
    <source>
        <dbReference type="ARBA" id="ARBA00012939"/>
    </source>
</evidence>
<dbReference type="PANTHER" id="PTHR43362">
    <property type="entry name" value="MANNITOL DEHYDROGENASE DSF1-RELATED"/>
    <property type="match status" value="1"/>
</dbReference>
<keyword evidence="4" id="KW-0520">NAD</keyword>
<evidence type="ECO:0000259" key="8">
    <source>
        <dbReference type="Pfam" id="PF01232"/>
    </source>
</evidence>
<dbReference type="Pfam" id="PF01232">
    <property type="entry name" value="Mannitol_dh"/>
    <property type="match status" value="1"/>
</dbReference>
<organism evidence="10 11">
    <name type="scientific">Terracoccus luteus</name>
    <dbReference type="NCBI Taxonomy" id="53356"/>
    <lineage>
        <taxon>Bacteria</taxon>
        <taxon>Bacillati</taxon>
        <taxon>Actinomycetota</taxon>
        <taxon>Actinomycetes</taxon>
        <taxon>Micrococcales</taxon>
        <taxon>Intrasporangiaceae</taxon>
        <taxon>Terracoccus</taxon>
    </lineage>
</organism>